<keyword evidence="2" id="KW-1185">Reference proteome</keyword>
<sequence>MKKILVYLLFVTLPLLSYSQSEPNLILDEKNGFKDLKIGDNYSKWSSDLTLTNTDNGIKYYDFIGSCCKKLFSSDLEKIGLGFKNNILDVIFLTTPTERDYSESWTSSEYRYLKGSFGEVLEEKAYESAPDDNSGDINSIWLGNKIQLILTFEYMGLKDFDGKYIKTSRCKVLISKRPDLKSGF</sequence>
<protein>
    <submittedName>
        <fullName evidence="1">Uncharacterized protein</fullName>
    </submittedName>
</protein>
<comment type="caution">
    <text evidence="1">The sequence shown here is derived from an EMBL/GenBank/DDBJ whole genome shotgun (WGS) entry which is preliminary data.</text>
</comment>
<evidence type="ECO:0000313" key="1">
    <source>
        <dbReference type="EMBL" id="TXD86607.1"/>
    </source>
</evidence>
<dbReference type="RefSeq" id="WP_147088441.1">
    <property type="nucleotide sequence ID" value="NZ_VORM01000046.1"/>
</dbReference>
<dbReference type="EMBL" id="VORO01000047">
    <property type="protein sequence ID" value="TXD86607.1"/>
    <property type="molecule type" value="Genomic_DNA"/>
</dbReference>
<gene>
    <name evidence="1" type="ORF">ESY86_19760</name>
</gene>
<organism evidence="1 2">
    <name type="scientific">Subsaximicrobium wynnwilliamsii</name>
    <dbReference type="NCBI Taxonomy" id="291179"/>
    <lineage>
        <taxon>Bacteria</taxon>
        <taxon>Pseudomonadati</taxon>
        <taxon>Bacteroidota</taxon>
        <taxon>Flavobacteriia</taxon>
        <taxon>Flavobacteriales</taxon>
        <taxon>Flavobacteriaceae</taxon>
        <taxon>Subsaximicrobium</taxon>
    </lineage>
</organism>
<evidence type="ECO:0000313" key="2">
    <source>
        <dbReference type="Proteomes" id="UP000321578"/>
    </source>
</evidence>
<proteinExistence type="predicted"/>
<name>A0A5C6ZCA8_9FLAO</name>
<accession>A0A5C6ZCA8</accession>
<dbReference type="Proteomes" id="UP000321578">
    <property type="component" value="Unassembled WGS sequence"/>
</dbReference>
<dbReference type="AlphaFoldDB" id="A0A5C6ZCA8"/>
<reference evidence="1 2" key="1">
    <citation type="submission" date="2019-08" db="EMBL/GenBank/DDBJ databases">
        <title>Genomes of Subsaximicrobium wynnwilliamsii strains.</title>
        <authorList>
            <person name="Bowman J.P."/>
        </authorList>
    </citation>
    <scope>NUCLEOTIDE SEQUENCE [LARGE SCALE GENOMIC DNA]</scope>
    <source>
        <strain evidence="1 2">2-80-2</strain>
    </source>
</reference>